<feature type="region of interest" description="Disordered" evidence="1">
    <location>
        <begin position="42"/>
        <end position="88"/>
    </location>
</feature>
<dbReference type="AlphaFoldDB" id="A0A8H3M045"/>
<evidence type="ECO:0000256" key="1">
    <source>
        <dbReference type="SAM" id="MobiDB-lite"/>
    </source>
</evidence>
<protein>
    <submittedName>
        <fullName evidence="2">Uncharacterized protein</fullName>
    </submittedName>
</protein>
<reference evidence="2" key="1">
    <citation type="submission" date="2019-10" db="EMBL/GenBank/DDBJ databases">
        <title>Conservation and host-specific expression of non-tandemly repeated heterogenous ribosome RNA gene in arbuscular mycorrhizal fungi.</title>
        <authorList>
            <person name="Maeda T."/>
            <person name="Kobayashi Y."/>
            <person name="Nakagawa T."/>
            <person name="Ezawa T."/>
            <person name="Yamaguchi K."/>
            <person name="Bino T."/>
            <person name="Nishimoto Y."/>
            <person name="Shigenobu S."/>
            <person name="Kawaguchi M."/>
        </authorList>
    </citation>
    <scope>NUCLEOTIDE SEQUENCE</scope>
    <source>
        <strain evidence="2">HR1</strain>
    </source>
</reference>
<proteinExistence type="predicted"/>
<sequence length="149" mass="17578">MHKEIEVRTGPKKSQKNSEQIGIVKKRRDIDIEEANELMSGVRVNKPNVIVEEGVSDKSNEDYDNDDDDDDEGDDNGEEADEIPEQFRKHSKLEIVNWLVKHPEILRLANEMNESSDVVESKNNEDKIRLWDENKKQQRYHWKYISERD</sequence>
<feature type="compositionally biased region" description="Acidic residues" evidence="1">
    <location>
        <begin position="62"/>
        <end position="84"/>
    </location>
</feature>
<dbReference type="OrthoDB" id="2438704at2759"/>
<evidence type="ECO:0000313" key="3">
    <source>
        <dbReference type="Proteomes" id="UP000615446"/>
    </source>
</evidence>
<feature type="region of interest" description="Disordered" evidence="1">
    <location>
        <begin position="1"/>
        <end position="22"/>
    </location>
</feature>
<organism evidence="2 3">
    <name type="scientific">Rhizophagus clarus</name>
    <dbReference type="NCBI Taxonomy" id="94130"/>
    <lineage>
        <taxon>Eukaryota</taxon>
        <taxon>Fungi</taxon>
        <taxon>Fungi incertae sedis</taxon>
        <taxon>Mucoromycota</taxon>
        <taxon>Glomeromycotina</taxon>
        <taxon>Glomeromycetes</taxon>
        <taxon>Glomerales</taxon>
        <taxon>Glomeraceae</taxon>
        <taxon>Rhizophagus</taxon>
    </lineage>
</organism>
<dbReference type="EMBL" id="BLAL01000250">
    <property type="protein sequence ID" value="GES96257.1"/>
    <property type="molecule type" value="Genomic_DNA"/>
</dbReference>
<dbReference type="Proteomes" id="UP000615446">
    <property type="component" value="Unassembled WGS sequence"/>
</dbReference>
<name>A0A8H3M045_9GLOM</name>
<evidence type="ECO:0000313" key="2">
    <source>
        <dbReference type="EMBL" id="GES96257.1"/>
    </source>
</evidence>
<comment type="caution">
    <text evidence="2">The sequence shown here is derived from an EMBL/GenBank/DDBJ whole genome shotgun (WGS) entry which is preliminary data.</text>
</comment>
<accession>A0A8H3M045</accession>
<gene>
    <name evidence="2" type="ORF">RCL2_002289100</name>
</gene>